<comment type="caution">
    <text evidence="2">The sequence shown here is derived from an EMBL/GenBank/DDBJ whole genome shotgun (WGS) entry which is preliminary data.</text>
</comment>
<evidence type="ECO:0000313" key="2">
    <source>
        <dbReference type="EMBL" id="KAI5355507.1"/>
    </source>
</evidence>
<keyword evidence="3" id="KW-1185">Reference proteome</keyword>
<dbReference type="AlphaFoldDB" id="A0AAD4ZWE1"/>
<evidence type="ECO:0000313" key="3">
    <source>
        <dbReference type="Proteomes" id="UP001054821"/>
    </source>
</evidence>
<dbReference type="Proteomes" id="UP001054821">
    <property type="component" value="Chromosome 1"/>
</dbReference>
<evidence type="ECO:0000256" key="1">
    <source>
        <dbReference type="SAM" id="MobiDB-lite"/>
    </source>
</evidence>
<reference evidence="2 3" key="1">
    <citation type="journal article" date="2022" name="G3 (Bethesda)">
        <title>Whole-genome sequence and methylome profiling of the almond [Prunus dulcis (Mill.) D.A. Webb] cultivar 'Nonpareil'.</title>
        <authorList>
            <person name="D'Amico-Willman K.M."/>
            <person name="Ouma W.Z."/>
            <person name="Meulia T."/>
            <person name="Sideli G.M."/>
            <person name="Gradziel T.M."/>
            <person name="Fresnedo-Ramirez J."/>
        </authorList>
    </citation>
    <scope>NUCLEOTIDE SEQUENCE [LARGE SCALE GENOMIC DNA]</scope>
    <source>
        <strain evidence="2">Clone GOH B32 T37-40</strain>
    </source>
</reference>
<gene>
    <name evidence="2" type="ORF">L3X38_008402</name>
</gene>
<proteinExistence type="predicted"/>
<name>A0AAD4ZWE1_PRUDU</name>
<protein>
    <submittedName>
        <fullName evidence="2">Uncharacterized protein</fullName>
    </submittedName>
</protein>
<organism evidence="2 3">
    <name type="scientific">Prunus dulcis</name>
    <name type="common">Almond</name>
    <name type="synonym">Amygdalus dulcis</name>
    <dbReference type="NCBI Taxonomy" id="3755"/>
    <lineage>
        <taxon>Eukaryota</taxon>
        <taxon>Viridiplantae</taxon>
        <taxon>Streptophyta</taxon>
        <taxon>Embryophyta</taxon>
        <taxon>Tracheophyta</taxon>
        <taxon>Spermatophyta</taxon>
        <taxon>Magnoliopsida</taxon>
        <taxon>eudicotyledons</taxon>
        <taxon>Gunneridae</taxon>
        <taxon>Pentapetalae</taxon>
        <taxon>rosids</taxon>
        <taxon>fabids</taxon>
        <taxon>Rosales</taxon>
        <taxon>Rosaceae</taxon>
        <taxon>Amygdaloideae</taxon>
        <taxon>Amygdaleae</taxon>
        <taxon>Prunus</taxon>
    </lineage>
</organism>
<sequence length="150" mass="16206">MSWASVEQLICTEMKVLGSAVLAEGSPMLNESLYGREPNTFNGESSDDQRDTGSEALSFDNASSEDGEVKVVDERVNVVSSFDRGKLKQLIPTTADIQKVEPVKKKKWRMLKDVRDLEEASPNGGQGQEAAAATDGLFGSEGHGSRDVRG</sequence>
<accession>A0AAD4ZWE1</accession>
<feature type="region of interest" description="Disordered" evidence="1">
    <location>
        <begin position="114"/>
        <end position="150"/>
    </location>
</feature>
<dbReference type="EMBL" id="JAJFAZ020000001">
    <property type="protein sequence ID" value="KAI5355507.1"/>
    <property type="molecule type" value="Genomic_DNA"/>
</dbReference>
<feature type="region of interest" description="Disordered" evidence="1">
    <location>
        <begin position="31"/>
        <end position="67"/>
    </location>
</feature>